<feature type="chain" id="PRO_5046350315" evidence="1">
    <location>
        <begin position="19"/>
        <end position="316"/>
    </location>
</feature>
<comment type="caution">
    <text evidence="2">The sequence shown here is derived from an EMBL/GenBank/DDBJ whole genome shotgun (WGS) entry which is preliminary data.</text>
</comment>
<feature type="signal peptide" evidence="1">
    <location>
        <begin position="1"/>
        <end position="18"/>
    </location>
</feature>
<evidence type="ECO:0000313" key="3">
    <source>
        <dbReference type="Proteomes" id="UP001073122"/>
    </source>
</evidence>
<accession>A0ABT3XL59</accession>
<evidence type="ECO:0000256" key="1">
    <source>
        <dbReference type="SAM" id="SignalP"/>
    </source>
</evidence>
<dbReference type="RefSeq" id="WP_267263722.1">
    <property type="nucleotide sequence ID" value="NZ_JAOVZW010000001.1"/>
</dbReference>
<gene>
    <name evidence="2" type="ORF">OF897_00445</name>
</gene>
<organism evidence="2 3">
    <name type="scientific">Chryseobacterium formosus</name>
    <dbReference type="NCBI Taxonomy" id="1537363"/>
    <lineage>
        <taxon>Bacteria</taxon>
        <taxon>Pseudomonadati</taxon>
        <taxon>Bacteroidota</taxon>
        <taxon>Flavobacteriia</taxon>
        <taxon>Flavobacteriales</taxon>
        <taxon>Weeksellaceae</taxon>
        <taxon>Chryseobacterium group</taxon>
        <taxon>Chryseobacterium</taxon>
    </lineage>
</organism>
<evidence type="ECO:0000313" key="2">
    <source>
        <dbReference type="EMBL" id="MCX8522391.1"/>
    </source>
</evidence>
<dbReference type="EMBL" id="JAOVZW010000001">
    <property type="protein sequence ID" value="MCX8522391.1"/>
    <property type="molecule type" value="Genomic_DNA"/>
</dbReference>
<sequence>MKKLSSLLFLLIIQNVFSQFFTASGNPDQYVPVVFRPTTPDGGNRTFFISRPNIHEDIMWSAHGVVAITGIGNGWGSNGNSLSVNNFTYGTESGNGTAIISFLGRVVCAQANNDIVVYLRGGLKYYYVNATLISDTGSHQDQAGQNLSTVSINDPMYNLPKGSYFGTFDINAQTSNFASIENGNVGIGTSKPQYKLEVNGKSSFEDNMRVNAKLEAKEIKVTLTPTADFVFAEDYDLPKLEDVEKHIKEKKHLPEIASAKQMEKEGVNVGEFQIKLLQKIEELTLYTIEQSKQLKIQKEEIELLKKQMNSNNQKNR</sequence>
<name>A0ABT3XL59_9FLAO</name>
<proteinExistence type="predicted"/>
<reference evidence="2" key="1">
    <citation type="submission" date="2022-10" db="EMBL/GenBank/DDBJ databases">
        <title>Chryseobacterium sp. nov., a novel bacterial species.</title>
        <authorList>
            <person name="Cao Y."/>
        </authorList>
    </citation>
    <scope>NUCLEOTIDE SEQUENCE</scope>
    <source>
        <strain evidence="2">CCTCC AB2015118</strain>
    </source>
</reference>
<dbReference type="Proteomes" id="UP001073122">
    <property type="component" value="Unassembled WGS sequence"/>
</dbReference>
<keyword evidence="3" id="KW-1185">Reference proteome</keyword>
<protein>
    <submittedName>
        <fullName evidence="2">Uncharacterized protein</fullName>
    </submittedName>
</protein>
<keyword evidence="1" id="KW-0732">Signal</keyword>